<protein>
    <submittedName>
        <fullName evidence="1">Uncharacterized protein</fullName>
    </submittedName>
</protein>
<gene>
    <name evidence="1" type="ORF">SAMN05192573_10579</name>
</gene>
<evidence type="ECO:0000313" key="1">
    <source>
        <dbReference type="EMBL" id="SDG84202.1"/>
    </source>
</evidence>
<accession>A0A1G7XJ30</accession>
<dbReference type="STRING" id="551996.SAMN05192573_10579"/>
<proteinExistence type="predicted"/>
<keyword evidence="2" id="KW-1185">Reference proteome</keyword>
<organism evidence="1 2">
    <name type="scientific">Mucilaginibacter gossypii</name>
    <dbReference type="NCBI Taxonomy" id="551996"/>
    <lineage>
        <taxon>Bacteria</taxon>
        <taxon>Pseudomonadati</taxon>
        <taxon>Bacteroidota</taxon>
        <taxon>Sphingobacteriia</taxon>
        <taxon>Sphingobacteriales</taxon>
        <taxon>Sphingobacteriaceae</taxon>
        <taxon>Mucilaginibacter</taxon>
    </lineage>
</organism>
<dbReference type="RefSeq" id="WP_091167140.1">
    <property type="nucleotide sequence ID" value="NZ_FNCG01000005.1"/>
</dbReference>
<sequence length="213" mass="25336">MTEEDTPTMDEFYKRTGYVIVITIELEKFLDDFLSKHFCFQINRQEEFKNLILYNERITLDFKRELFTLILKNEYKDILKTHPTVITDLGRLPEHRNRFAHLKKVGILEIKELITRKTQVWSGINGDKTIVVTENTIIFKRYKNGSVKFLGYGENEIQEMKGQLTNIAKCFIEIYKIMEERYMNLQSDIAKIRIETLIDIKEKILNTDRDGQL</sequence>
<reference evidence="2" key="1">
    <citation type="submission" date="2016-10" db="EMBL/GenBank/DDBJ databases">
        <authorList>
            <person name="Varghese N."/>
            <person name="Submissions S."/>
        </authorList>
    </citation>
    <scope>NUCLEOTIDE SEQUENCE [LARGE SCALE GENOMIC DNA]</scope>
    <source>
        <strain evidence="2">Gh-67</strain>
    </source>
</reference>
<dbReference type="Proteomes" id="UP000199705">
    <property type="component" value="Unassembled WGS sequence"/>
</dbReference>
<evidence type="ECO:0000313" key="2">
    <source>
        <dbReference type="Proteomes" id="UP000199705"/>
    </source>
</evidence>
<name>A0A1G7XJ30_9SPHI</name>
<dbReference type="AlphaFoldDB" id="A0A1G7XJ30"/>
<dbReference type="EMBL" id="FNCG01000005">
    <property type="protein sequence ID" value="SDG84202.1"/>
    <property type="molecule type" value="Genomic_DNA"/>
</dbReference>